<keyword evidence="1" id="KW-1133">Transmembrane helix</keyword>
<keyword evidence="1" id="KW-0472">Membrane</keyword>
<reference evidence="2 3" key="1">
    <citation type="journal article" date="2018" name="Evol. Lett.">
        <title>Horizontal gene cluster transfer increased hallucinogenic mushroom diversity.</title>
        <authorList>
            <person name="Reynolds H.T."/>
            <person name="Vijayakumar V."/>
            <person name="Gluck-Thaler E."/>
            <person name="Korotkin H.B."/>
            <person name="Matheny P.B."/>
            <person name="Slot J.C."/>
        </authorList>
    </citation>
    <scope>NUCLEOTIDE SEQUENCE [LARGE SCALE GENOMIC DNA]</scope>
    <source>
        <strain evidence="2 3">2631</strain>
    </source>
</reference>
<dbReference type="Proteomes" id="UP000283269">
    <property type="component" value="Unassembled WGS sequence"/>
</dbReference>
<evidence type="ECO:0000256" key="1">
    <source>
        <dbReference type="SAM" id="Phobius"/>
    </source>
</evidence>
<organism evidence="2 3">
    <name type="scientific">Psilocybe cyanescens</name>
    <dbReference type="NCBI Taxonomy" id="93625"/>
    <lineage>
        <taxon>Eukaryota</taxon>
        <taxon>Fungi</taxon>
        <taxon>Dikarya</taxon>
        <taxon>Basidiomycota</taxon>
        <taxon>Agaricomycotina</taxon>
        <taxon>Agaricomycetes</taxon>
        <taxon>Agaricomycetidae</taxon>
        <taxon>Agaricales</taxon>
        <taxon>Agaricineae</taxon>
        <taxon>Strophariaceae</taxon>
        <taxon>Psilocybe</taxon>
    </lineage>
</organism>
<dbReference type="OrthoDB" id="3038990at2759"/>
<feature type="transmembrane region" description="Helical" evidence="1">
    <location>
        <begin position="172"/>
        <end position="197"/>
    </location>
</feature>
<evidence type="ECO:0000313" key="2">
    <source>
        <dbReference type="EMBL" id="PPQ93809.1"/>
    </source>
</evidence>
<gene>
    <name evidence="2" type="ORF">CVT25_013518</name>
</gene>
<proteinExistence type="predicted"/>
<feature type="transmembrane region" description="Helical" evidence="1">
    <location>
        <begin position="233"/>
        <end position="251"/>
    </location>
</feature>
<name>A0A409XSL4_PSICY</name>
<accession>A0A409XSL4</accession>
<feature type="transmembrane region" description="Helical" evidence="1">
    <location>
        <begin position="131"/>
        <end position="152"/>
    </location>
</feature>
<sequence>MTESFDNATLVLHPSTPLAYLSPSLAFEYSIATYIIIGTLAVLIWDMLNNLTSEYLLLTRHKLRLHSLVYYVSRLTTLAGAVAAIVFQTAPVENCSLLSMFSIWFFFVSVPSTSLLFFFRVRALYLDNRGLVSLFFLLWLSVVGGSFATSLAQQSATKIGPSAYCIGGGMKSFSPTVGSVVVINDTMVFLAISRYLVKIAHEKEYALHNAIKTCVFGSDLPSFSKAFLQDGQLYYLTTIGFAFATTVVLHIDSIPFAYRAVAGVPNAVLMNIMACRVYRNTKLGIYREHTTHIIDRIAAEIPRPATADSPYNLKSSSTSPPASDPLAEVDIGQFFKSLESHQVISEHGTSNVSTLV</sequence>
<evidence type="ECO:0008006" key="4">
    <source>
        <dbReference type="Google" id="ProtNLM"/>
    </source>
</evidence>
<dbReference type="EMBL" id="NHYD01000598">
    <property type="protein sequence ID" value="PPQ93809.1"/>
    <property type="molecule type" value="Genomic_DNA"/>
</dbReference>
<protein>
    <recommendedName>
        <fullName evidence="4">G-protein coupled receptors family 1 profile domain-containing protein</fullName>
    </recommendedName>
</protein>
<keyword evidence="1" id="KW-0812">Transmembrane</keyword>
<feature type="transmembrane region" description="Helical" evidence="1">
    <location>
        <begin position="29"/>
        <end position="48"/>
    </location>
</feature>
<feature type="transmembrane region" description="Helical" evidence="1">
    <location>
        <begin position="257"/>
        <end position="278"/>
    </location>
</feature>
<comment type="caution">
    <text evidence="2">The sequence shown here is derived from an EMBL/GenBank/DDBJ whole genome shotgun (WGS) entry which is preliminary data.</text>
</comment>
<feature type="transmembrane region" description="Helical" evidence="1">
    <location>
        <begin position="96"/>
        <end position="119"/>
    </location>
</feature>
<evidence type="ECO:0000313" key="3">
    <source>
        <dbReference type="Proteomes" id="UP000283269"/>
    </source>
</evidence>
<keyword evidence="3" id="KW-1185">Reference proteome</keyword>
<feature type="transmembrane region" description="Helical" evidence="1">
    <location>
        <begin position="68"/>
        <end position="90"/>
    </location>
</feature>
<dbReference type="AlphaFoldDB" id="A0A409XSL4"/>
<dbReference type="InParanoid" id="A0A409XSL4"/>